<evidence type="ECO:0000313" key="2">
    <source>
        <dbReference type="Proteomes" id="UP000326582"/>
    </source>
</evidence>
<dbReference type="EMBL" id="CP038486">
    <property type="protein sequence ID" value="QFZ27415.1"/>
    <property type="molecule type" value="Genomic_DNA"/>
</dbReference>
<gene>
    <name evidence="1" type="ORF">EJF14_30385</name>
</gene>
<organism evidence="1 2">
    <name type="scientific">Clavispora lusitaniae</name>
    <name type="common">Candida lusitaniae</name>
    <dbReference type="NCBI Taxonomy" id="36911"/>
    <lineage>
        <taxon>Eukaryota</taxon>
        <taxon>Fungi</taxon>
        <taxon>Dikarya</taxon>
        <taxon>Ascomycota</taxon>
        <taxon>Saccharomycotina</taxon>
        <taxon>Pichiomycetes</taxon>
        <taxon>Metschnikowiaceae</taxon>
        <taxon>Clavispora</taxon>
    </lineage>
</organism>
<proteinExistence type="predicted"/>
<sequence length="505" mass="55845">MMLYEGDVRRCRRCKRRRMDDEPPEVQQYKTCAKCRIIERTKKKSRKPLAEETMRYGMRQFQEQNQNANFIHDDIFASDQLLSDLQASRDAGIANPSKQSLNTQFALHKPSAFASARPANYSYGQPSLAASAASSAYQSPQLGGSASMPGASALPSATAAAIAAAAINGADQSAQSANRQQNKYRQHKQKQEGDRAKLPAPSSCELCGGALDADDNMCTMYRLCKSCYSNPYAKEHVYSDFDDFLLKVVKDKDAEAMTFISELASHLVESLNTSKAIRTEEQFRKAMMDSLTSIYVDPLIASLTPLKFTRTSSNVGEVNNTAPVVSKVSQKYHYTLTPPLKQTYNATTETGTTSLEMLFLIETNLIIIKKRSKKAVADYSVPFLKALSRDMKAKGFTFDDEPAKVYAELQVSDVGADQFARDFKLLQKQIGNIQNNEAAASANNGQHVGHEQLEHNASGDAESNEKLEDDAEDDEEKFEDEDEEDLGEESSEAEDPDDLDPAFAA</sequence>
<evidence type="ECO:0000313" key="1">
    <source>
        <dbReference type="EMBL" id="QFZ27415.1"/>
    </source>
</evidence>
<protein>
    <submittedName>
        <fullName evidence="1">Uncharacterized protein</fullName>
    </submittedName>
</protein>
<accession>A0ACD0WJJ6</accession>
<keyword evidence="2" id="KW-1185">Reference proteome</keyword>
<name>A0ACD0WJJ6_CLALS</name>
<dbReference type="Proteomes" id="UP000326582">
    <property type="component" value="Chromosome 3"/>
</dbReference>
<reference evidence="2" key="1">
    <citation type="journal article" date="2019" name="MBio">
        <title>Comparative genomics for the elucidation of multidrug resistance (MDR) in Candida lusitaniae.</title>
        <authorList>
            <person name="Kannan A."/>
            <person name="Asner S.A."/>
            <person name="Trachsel E."/>
            <person name="Kelly S."/>
            <person name="Parker J."/>
            <person name="Sanglard D."/>
        </authorList>
    </citation>
    <scope>NUCLEOTIDE SEQUENCE [LARGE SCALE GENOMIC DNA]</scope>
    <source>
        <strain evidence="2">P1</strain>
    </source>
</reference>